<dbReference type="Gene3D" id="1.10.3720.10">
    <property type="entry name" value="MetI-like"/>
    <property type="match status" value="1"/>
</dbReference>
<dbReference type="Proteomes" id="UP001161691">
    <property type="component" value="Unassembled WGS sequence"/>
</dbReference>
<dbReference type="InterPro" id="IPR035906">
    <property type="entry name" value="MetI-like_sf"/>
</dbReference>
<dbReference type="PANTHER" id="PTHR47314:SF1">
    <property type="entry name" value="MALTOSE_MALTODEXTRIN TRANSPORT SYSTEM PERMEASE PROTEIN MALF"/>
    <property type="match status" value="1"/>
</dbReference>
<evidence type="ECO:0000256" key="3">
    <source>
        <dbReference type="ARBA" id="ARBA00022448"/>
    </source>
</evidence>
<feature type="transmembrane region" description="Helical" evidence="9">
    <location>
        <begin position="438"/>
        <end position="458"/>
    </location>
</feature>
<dbReference type="RefSeq" id="WP_282910960.1">
    <property type="nucleotide sequence ID" value="NZ_JAGRPV010000001.1"/>
</dbReference>
<comment type="subcellular location">
    <subcellularLocation>
        <location evidence="1 9">Cell membrane</location>
        <topology evidence="1 9">Multi-pass membrane protein</topology>
    </subcellularLocation>
</comment>
<feature type="transmembrane region" description="Helical" evidence="9">
    <location>
        <begin position="274"/>
        <end position="296"/>
    </location>
</feature>
<evidence type="ECO:0000256" key="8">
    <source>
        <dbReference type="ARBA" id="ARBA00023136"/>
    </source>
</evidence>
<evidence type="ECO:0000256" key="4">
    <source>
        <dbReference type="ARBA" id="ARBA00022475"/>
    </source>
</evidence>
<dbReference type="InterPro" id="IPR000515">
    <property type="entry name" value="MetI-like"/>
</dbReference>
<proteinExistence type="inferred from homology"/>
<protein>
    <recommendedName>
        <fullName evidence="10">Maltose/maltodextrin transport system permease protein</fullName>
    </recommendedName>
</protein>
<name>A0ABT6TMZ7_9BACL</name>
<comment type="similarity">
    <text evidence="2 10">Belongs to the binding-protein-dependent transport system permease family. MalFG subfamily.</text>
</comment>
<keyword evidence="5 10" id="KW-0762">Sugar transport</keyword>
<keyword evidence="4 10" id="KW-1003">Cell membrane</keyword>
<gene>
    <name evidence="13" type="ORF">KB449_24985</name>
</gene>
<dbReference type="EMBL" id="JAGRPV010000001">
    <property type="protein sequence ID" value="MDI4648231.1"/>
    <property type="molecule type" value="Genomic_DNA"/>
</dbReference>
<dbReference type="SUPFAM" id="SSF161098">
    <property type="entry name" value="MetI-like"/>
    <property type="match status" value="1"/>
</dbReference>
<evidence type="ECO:0000256" key="1">
    <source>
        <dbReference type="ARBA" id="ARBA00004651"/>
    </source>
</evidence>
<evidence type="ECO:0000256" key="7">
    <source>
        <dbReference type="ARBA" id="ARBA00022989"/>
    </source>
</evidence>
<keyword evidence="7 9" id="KW-1133">Transmembrane helix</keyword>
<evidence type="ECO:0000313" key="13">
    <source>
        <dbReference type="EMBL" id="MDI4648231.1"/>
    </source>
</evidence>
<feature type="domain" description="ABC transmembrane type-1" evidence="12">
    <location>
        <begin position="237"/>
        <end position="457"/>
    </location>
</feature>
<organism evidence="13 14">
    <name type="scientific">Cohnella hashimotonis</name>
    <dbReference type="NCBI Taxonomy" id="2826895"/>
    <lineage>
        <taxon>Bacteria</taxon>
        <taxon>Bacillati</taxon>
        <taxon>Bacillota</taxon>
        <taxon>Bacilli</taxon>
        <taxon>Bacillales</taxon>
        <taxon>Paenibacillaceae</taxon>
        <taxon>Cohnella</taxon>
    </lineage>
</organism>
<dbReference type="SUPFAM" id="SSF160964">
    <property type="entry name" value="MalF N-terminal region-like"/>
    <property type="match status" value="1"/>
</dbReference>
<feature type="transmembrane region" description="Helical" evidence="9">
    <location>
        <begin position="236"/>
        <end position="262"/>
    </location>
</feature>
<dbReference type="PROSITE" id="PS50928">
    <property type="entry name" value="ABC_TM1"/>
    <property type="match status" value="1"/>
</dbReference>
<keyword evidence="8 9" id="KW-0472">Membrane</keyword>
<keyword evidence="3 9" id="KW-0813">Transport</keyword>
<evidence type="ECO:0000256" key="10">
    <source>
        <dbReference type="RuleBase" id="RU367050"/>
    </source>
</evidence>
<evidence type="ECO:0000256" key="5">
    <source>
        <dbReference type="ARBA" id="ARBA00022597"/>
    </source>
</evidence>
<dbReference type="CDD" id="cd06261">
    <property type="entry name" value="TM_PBP2"/>
    <property type="match status" value="1"/>
</dbReference>
<feature type="transmembrane region" description="Helical" evidence="9">
    <location>
        <begin position="88"/>
        <end position="110"/>
    </location>
</feature>
<feature type="compositionally biased region" description="Low complexity" evidence="11">
    <location>
        <begin position="139"/>
        <end position="151"/>
    </location>
</feature>
<dbReference type="Pfam" id="PF00528">
    <property type="entry name" value="BPD_transp_1"/>
    <property type="match status" value="1"/>
</dbReference>
<feature type="transmembrane region" description="Helical" evidence="9">
    <location>
        <begin position="42"/>
        <end position="60"/>
    </location>
</feature>
<keyword evidence="14" id="KW-1185">Reference proteome</keyword>
<keyword evidence="6 9" id="KW-0812">Transmembrane</keyword>
<dbReference type="PANTHER" id="PTHR47314">
    <property type="entry name" value="MALTOSE/MALTODEXTRIN TRANSPORT SYSTEM PERMEASE PROTEIN MALF"/>
    <property type="match status" value="1"/>
</dbReference>
<evidence type="ECO:0000256" key="6">
    <source>
        <dbReference type="ARBA" id="ARBA00022692"/>
    </source>
</evidence>
<reference evidence="13" key="1">
    <citation type="submission" date="2023-04" db="EMBL/GenBank/DDBJ databases">
        <title>Comparative genomic analysis of Cohnella hashimotonis sp. nov., isolated from the International Space Station.</title>
        <authorList>
            <person name="Venkateswaran K."/>
            <person name="Simpson A."/>
        </authorList>
    </citation>
    <scope>NUCLEOTIDE SEQUENCE</scope>
    <source>
        <strain evidence="13">F6_2S_P_1</strain>
    </source>
</reference>
<feature type="region of interest" description="Disordered" evidence="11">
    <location>
        <begin position="126"/>
        <end position="159"/>
    </location>
</feature>
<comment type="caution">
    <text evidence="13">The sequence shown here is derived from an EMBL/GenBank/DDBJ whole genome shotgun (WGS) entry which is preliminary data.</text>
</comment>
<comment type="function">
    <text evidence="10">Part of the ABC transporter complex MalEFGK involved in maltose/maltodextrin import. Probably responsible for the translocation of the substrate across the membrane.</text>
</comment>
<feature type="transmembrane region" description="Helical" evidence="9">
    <location>
        <begin position="378"/>
        <end position="401"/>
    </location>
</feature>
<evidence type="ECO:0000256" key="11">
    <source>
        <dbReference type="SAM" id="MobiDB-lite"/>
    </source>
</evidence>
<sequence>MSRGDRAIVYRAGPASPATAGLLSAVCAGGGQLLNRQYAKGALFMAAYAAALIVAVPRIARALQGLVTLGDTPTRIVDGVLVRGDHSIFLLINGLLALFAGAALLMLHALNIADAYRHRAAAIADGGPAHPRRRSGDEAAAAPAPSATAPTNGSRHPAFAGRRSREGRVALLLLAPALLFVLFVSVVPMLFNVLIAFTNYSSPNHIPDRSLVSWTGLQTFSRLLSDRAWTSTFGGIFAWNVVWALLSTLVAYFGGLAVALLIEHRKVRFKKLWRTAFVLPWAFPSFIAILVFRVLFNGALGPVNGLLERMGLPGVPWLSDPTVAKLTVLLVHFWMSMPFLMALLSGILTTIPRDLYEAAEVDGAGGAAKFRRITMPHVLMATSPILIMQFASNFNNFNLIYLLTDGGPPNPNYYFAGSTDILLSWIYKITLEQNQFNMASAVSIVMFVVIALVSVLNYSRTHSFREKD</sequence>
<evidence type="ECO:0000256" key="9">
    <source>
        <dbReference type="RuleBase" id="RU363032"/>
    </source>
</evidence>
<evidence type="ECO:0000313" key="14">
    <source>
        <dbReference type="Proteomes" id="UP001161691"/>
    </source>
</evidence>
<feature type="transmembrane region" description="Helical" evidence="9">
    <location>
        <begin position="169"/>
        <end position="197"/>
    </location>
</feature>
<accession>A0ABT6TMZ7</accession>
<evidence type="ECO:0000256" key="2">
    <source>
        <dbReference type="ARBA" id="ARBA00009047"/>
    </source>
</evidence>
<evidence type="ECO:0000259" key="12">
    <source>
        <dbReference type="PROSITE" id="PS50928"/>
    </source>
</evidence>
<feature type="transmembrane region" description="Helical" evidence="9">
    <location>
        <begin position="326"/>
        <end position="348"/>
    </location>
</feature>